<dbReference type="EMBL" id="QNRQ01000005">
    <property type="protein sequence ID" value="RBP39531.1"/>
    <property type="molecule type" value="Genomic_DNA"/>
</dbReference>
<keyword evidence="3" id="KW-1015">Disulfide bond</keyword>
<sequence>MTNQDIVLDTPLGKLRGNDHGGLLSFHAVPYAAPPVGQLRFCPPVPIAPWDGECNAQQPGPVPPQRPSRLELSTGNPDLPQSEDCLKLSIWTPAAEGVRRPVAVWLHGGGFTTGGGSSPWYDGSRLSQEGDIVVVNVTYRLGALGFLYSPGVSPGNLGLRDQLAALEWVRKYISYFGGDPQNITLMGQSAGAISIALLQARQQPDMPLARRAILQSAPLGLELYDNNKSAAIGREFLEALGINADSPSAREQACEASVADILEAQTAAFKYVVQRAEVGDPSSLPFIPMADADFLPGPREMEAALRRAAGEMDVLIGTTQEESNIFYHKHPKLADMQQVPVPAHELKRLAAQRPGASNIQLLMDYSTEEMFQRPSLDWATEASRRGRHTHAYLFTWPSPDHGLKSTHCLELPFVFGTADAFADAAMLAGADLVQVEALSALMRSSWISYIRSGDPQTPVLSWPSFRPDCRATMRFGEVCGAVAVLTDPDAPVANA</sequence>
<evidence type="ECO:0000313" key="8">
    <source>
        <dbReference type="Proteomes" id="UP000253628"/>
    </source>
</evidence>
<dbReference type="PANTHER" id="PTHR43918">
    <property type="entry name" value="ACETYLCHOLINESTERASE"/>
    <property type="match status" value="1"/>
</dbReference>
<dbReference type="GO" id="GO:0005615">
    <property type="term" value="C:extracellular space"/>
    <property type="evidence" value="ECO:0007669"/>
    <property type="project" value="TreeGrafter"/>
</dbReference>
<dbReference type="InterPro" id="IPR029058">
    <property type="entry name" value="AB_hydrolase_fold"/>
</dbReference>
<reference evidence="7 8" key="1">
    <citation type="submission" date="2018-06" db="EMBL/GenBank/DDBJ databases">
        <title>Genomic Encyclopedia of Type Strains, Phase IV (KMG-IV): sequencing the most valuable type-strain genomes for metagenomic binning, comparative biology and taxonomic classification.</title>
        <authorList>
            <person name="Goeker M."/>
        </authorList>
    </citation>
    <scope>NUCLEOTIDE SEQUENCE [LARGE SCALE GENOMIC DNA]</scope>
    <source>
        <strain evidence="7 8">DSM 25520</strain>
    </source>
</reference>
<feature type="domain" description="Carboxylesterase type B" evidence="6">
    <location>
        <begin position="5"/>
        <end position="332"/>
    </location>
</feature>
<dbReference type="Proteomes" id="UP000253628">
    <property type="component" value="Unassembled WGS sequence"/>
</dbReference>
<dbReference type="SUPFAM" id="SSF53474">
    <property type="entry name" value="alpha/beta-Hydrolases"/>
    <property type="match status" value="1"/>
</dbReference>
<protein>
    <recommendedName>
        <fullName evidence="4">Carboxylic ester hydrolase</fullName>
        <ecNumber evidence="4">3.1.1.-</ecNumber>
    </recommendedName>
</protein>
<comment type="similarity">
    <text evidence="1 4">Belongs to the type-B carboxylesterase/lipase family.</text>
</comment>
<dbReference type="GO" id="GO:0019695">
    <property type="term" value="P:choline metabolic process"/>
    <property type="evidence" value="ECO:0007669"/>
    <property type="project" value="TreeGrafter"/>
</dbReference>
<proteinExistence type="inferred from homology"/>
<dbReference type="EC" id="3.1.1.-" evidence="4"/>
<name>A0A366HB65_9BURK</name>
<organism evidence="7 8">
    <name type="scientific">Eoetvoesiella caeni</name>
    <dbReference type="NCBI Taxonomy" id="645616"/>
    <lineage>
        <taxon>Bacteria</taxon>
        <taxon>Pseudomonadati</taxon>
        <taxon>Pseudomonadota</taxon>
        <taxon>Betaproteobacteria</taxon>
        <taxon>Burkholderiales</taxon>
        <taxon>Alcaligenaceae</taxon>
        <taxon>Eoetvoesiella</taxon>
    </lineage>
</organism>
<dbReference type="Pfam" id="PF00135">
    <property type="entry name" value="COesterase"/>
    <property type="match status" value="1"/>
</dbReference>
<dbReference type="PRINTS" id="PR00878">
    <property type="entry name" value="CHOLNESTRASE"/>
</dbReference>
<feature type="region of interest" description="Disordered" evidence="5">
    <location>
        <begin position="52"/>
        <end position="77"/>
    </location>
</feature>
<dbReference type="InterPro" id="IPR019826">
    <property type="entry name" value="Carboxylesterase_B_AS"/>
</dbReference>
<dbReference type="InterPro" id="IPR000997">
    <property type="entry name" value="Cholinesterase"/>
</dbReference>
<evidence type="ECO:0000256" key="1">
    <source>
        <dbReference type="ARBA" id="ARBA00005964"/>
    </source>
</evidence>
<evidence type="ECO:0000313" key="7">
    <source>
        <dbReference type="EMBL" id="RBP39531.1"/>
    </source>
</evidence>
<keyword evidence="8" id="KW-1185">Reference proteome</keyword>
<dbReference type="OrthoDB" id="9775851at2"/>
<dbReference type="GO" id="GO:0003990">
    <property type="term" value="F:acetylcholinesterase activity"/>
    <property type="evidence" value="ECO:0007669"/>
    <property type="project" value="TreeGrafter"/>
</dbReference>
<dbReference type="Gene3D" id="3.40.50.1820">
    <property type="entry name" value="alpha/beta hydrolase"/>
    <property type="match status" value="1"/>
</dbReference>
<keyword evidence="2 4" id="KW-0378">Hydrolase</keyword>
<dbReference type="AlphaFoldDB" id="A0A366HB65"/>
<evidence type="ECO:0000256" key="3">
    <source>
        <dbReference type="ARBA" id="ARBA00023157"/>
    </source>
</evidence>
<comment type="caution">
    <text evidence="7">The sequence shown here is derived from an EMBL/GenBank/DDBJ whole genome shotgun (WGS) entry which is preliminary data.</text>
</comment>
<dbReference type="GO" id="GO:0005886">
    <property type="term" value="C:plasma membrane"/>
    <property type="evidence" value="ECO:0007669"/>
    <property type="project" value="TreeGrafter"/>
</dbReference>
<evidence type="ECO:0000256" key="5">
    <source>
        <dbReference type="SAM" id="MobiDB-lite"/>
    </source>
</evidence>
<dbReference type="InterPro" id="IPR002018">
    <property type="entry name" value="CarbesteraseB"/>
</dbReference>
<evidence type="ECO:0000256" key="2">
    <source>
        <dbReference type="ARBA" id="ARBA00022801"/>
    </source>
</evidence>
<dbReference type="PROSITE" id="PS00122">
    <property type="entry name" value="CARBOXYLESTERASE_B_1"/>
    <property type="match status" value="1"/>
</dbReference>
<gene>
    <name evidence="7" type="ORF">DFR37_105327</name>
</gene>
<evidence type="ECO:0000256" key="4">
    <source>
        <dbReference type="RuleBase" id="RU361235"/>
    </source>
</evidence>
<dbReference type="RefSeq" id="WP_113933467.1">
    <property type="nucleotide sequence ID" value="NZ_JACCEU010000003.1"/>
</dbReference>
<dbReference type="InterPro" id="IPR050654">
    <property type="entry name" value="AChE-related_enzymes"/>
</dbReference>
<dbReference type="PANTHER" id="PTHR43918:SF4">
    <property type="entry name" value="CARBOXYLIC ESTER HYDROLASE"/>
    <property type="match status" value="1"/>
</dbReference>
<evidence type="ECO:0000259" key="6">
    <source>
        <dbReference type="Pfam" id="PF00135"/>
    </source>
</evidence>
<accession>A0A366HB65</accession>
<dbReference type="GO" id="GO:0006581">
    <property type="term" value="P:acetylcholine catabolic process"/>
    <property type="evidence" value="ECO:0007669"/>
    <property type="project" value="TreeGrafter"/>
</dbReference>